<evidence type="ECO:0000256" key="4">
    <source>
        <dbReference type="ARBA" id="ARBA00025742"/>
    </source>
</evidence>
<dbReference type="Gene3D" id="3.60.21.10">
    <property type="match status" value="1"/>
</dbReference>
<proteinExistence type="inferred from homology"/>
<evidence type="ECO:0000313" key="6">
    <source>
        <dbReference type="EMBL" id="NVK96747.1"/>
    </source>
</evidence>
<dbReference type="PANTHER" id="PTHR42988:SF2">
    <property type="entry name" value="CYCLIC NUCLEOTIDE PHOSPHODIESTERASE CBUA0032-RELATED"/>
    <property type="match status" value="1"/>
</dbReference>
<protein>
    <submittedName>
        <fullName evidence="6">Phosphodiesterase</fullName>
    </submittedName>
</protein>
<feature type="domain" description="Calcineurin-like phosphoesterase" evidence="5">
    <location>
        <begin position="1"/>
        <end position="196"/>
    </location>
</feature>
<dbReference type="InterPro" id="IPR026575">
    <property type="entry name" value="GpdQ/CpdA-like"/>
</dbReference>
<dbReference type="InterPro" id="IPR029052">
    <property type="entry name" value="Metallo-depent_PP-like"/>
</dbReference>
<evidence type="ECO:0000313" key="7">
    <source>
        <dbReference type="Proteomes" id="UP000565723"/>
    </source>
</evidence>
<keyword evidence="1" id="KW-0479">Metal-binding</keyword>
<gene>
    <name evidence="6" type="ORF">HW564_07440</name>
</gene>
<dbReference type="PANTHER" id="PTHR42988">
    <property type="entry name" value="PHOSPHOHYDROLASE"/>
    <property type="match status" value="1"/>
</dbReference>
<dbReference type="RefSeq" id="WP_011046919.1">
    <property type="nucleotide sequence ID" value="NZ_CP076685.1"/>
</dbReference>
<comment type="similarity">
    <text evidence="4">Belongs to the cyclic nucleotide phosphodiesterase class-III family.</text>
</comment>
<dbReference type="InterPro" id="IPR004843">
    <property type="entry name" value="Calcineurin-like_PHP"/>
</dbReference>
<dbReference type="GO" id="GO:0046872">
    <property type="term" value="F:metal ion binding"/>
    <property type="evidence" value="ECO:0007669"/>
    <property type="project" value="UniProtKB-KW"/>
</dbReference>
<dbReference type="SUPFAM" id="SSF56300">
    <property type="entry name" value="Metallo-dependent phosphatases"/>
    <property type="match status" value="1"/>
</dbReference>
<dbReference type="InterPro" id="IPR050884">
    <property type="entry name" value="CNP_phosphodiesterase-III"/>
</dbReference>
<dbReference type="Pfam" id="PF00149">
    <property type="entry name" value="Metallophos"/>
    <property type="match status" value="1"/>
</dbReference>
<organism evidence="6 7">
    <name type="scientific">Ruegeria pomeroyi</name>
    <dbReference type="NCBI Taxonomy" id="89184"/>
    <lineage>
        <taxon>Bacteria</taxon>
        <taxon>Pseudomonadati</taxon>
        <taxon>Pseudomonadota</taxon>
        <taxon>Alphaproteobacteria</taxon>
        <taxon>Rhodobacterales</taxon>
        <taxon>Roseobacteraceae</taxon>
        <taxon>Ruegeria</taxon>
    </lineage>
</organism>
<dbReference type="Proteomes" id="UP000565723">
    <property type="component" value="Unassembled WGS sequence"/>
</dbReference>
<evidence type="ECO:0000256" key="2">
    <source>
        <dbReference type="ARBA" id="ARBA00022801"/>
    </source>
</evidence>
<dbReference type="CDD" id="cd07402">
    <property type="entry name" value="MPP_GpdQ"/>
    <property type="match status" value="1"/>
</dbReference>
<evidence type="ECO:0000256" key="1">
    <source>
        <dbReference type="ARBA" id="ARBA00022723"/>
    </source>
</evidence>
<evidence type="ECO:0000259" key="5">
    <source>
        <dbReference type="Pfam" id="PF00149"/>
    </source>
</evidence>
<comment type="caution">
    <text evidence="6">The sequence shown here is derived from an EMBL/GenBank/DDBJ whole genome shotgun (WGS) entry which is preliminary data.</text>
</comment>
<evidence type="ECO:0000256" key="3">
    <source>
        <dbReference type="ARBA" id="ARBA00023004"/>
    </source>
</evidence>
<keyword evidence="2" id="KW-0378">Hydrolase</keyword>
<keyword evidence="3" id="KW-0408">Iron</keyword>
<reference evidence="6 7" key="1">
    <citation type="journal article" date="2020" name="Proc. Natl. Acad. Sci. U.S.A.">
        <title>Ecological drivers of bacterial community assembly in synthetic phycospheres.</title>
        <authorList>
            <person name="Fu H."/>
            <person name="Uchimiya M."/>
            <person name="Gore J."/>
            <person name="Moran M.A."/>
        </authorList>
    </citation>
    <scope>NUCLEOTIDE SEQUENCE [LARGE SCALE GENOMIC DNA]</scope>
    <source>
        <strain evidence="6">HF-Din03</strain>
    </source>
</reference>
<dbReference type="GO" id="GO:0004112">
    <property type="term" value="F:cyclic-nucleotide phosphodiesterase activity"/>
    <property type="evidence" value="ECO:0007669"/>
    <property type="project" value="InterPro"/>
</dbReference>
<name>A0A850LG73_9RHOB</name>
<sequence length="258" mass="29106">MKFIHLTDIHLMPPGQSVSGSDPIEKLSKVFEDIATWHSDAEFCVVSGDLADLGDRESYEWLRQRLAHFPVPVFLMLGNHDVRETFISVFPDHPRDANGFIQHAHTAGGARFLFLDTLTGGPDIHDGELCNDRLAWFAAELERAGDMPVYVFLHHPPFDIAIPYVDEIKLRQPDAFHAALQAGRNIRHIFYGHVHRTTYVNWRGYPFTSLPSTNHQVPLIPEREGQEHSAEPLAYGVATIEGDQFTLHVDHYLGKPGA</sequence>
<dbReference type="AlphaFoldDB" id="A0A850LG73"/>
<dbReference type="EMBL" id="JABXIY010000019">
    <property type="protein sequence ID" value="NVK96747.1"/>
    <property type="molecule type" value="Genomic_DNA"/>
</dbReference>
<accession>A0A850LG73</accession>
<dbReference type="OMA" id="TAVFMHH"/>